<feature type="domain" description="BSD" evidence="3">
    <location>
        <begin position="79"/>
        <end position="102"/>
    </location>
</feature>
<dbReference type="SUPFAM" id="SSF47027">
    <property type="entry name" value="Acyl-CoA binding protein"/>
    <property type="match status" value="1"/>
</dbReference>
<dbReference type="Proteomes" id="UP000037460">
    <property type="component" value="Unassembled WGS sequence"/>
</dbReference>
<evidence type="ECO:0000259" key="3">
    <source>
        <dbReference type="PROSITE" id="PS50858"/>
    </source>
</evidence>
<dbReference type="InterPro" id="IPR005607">
    <property type="entry name" value="BSD_dom"/>
</dbReference>
<dbReference type="Pfam" id="PF00887">
    <property type="entry name" value="ACBP"/>
    <property type="match status" value="1"/>
</dbReference>
<dbReference type="Gene3D" id="1.10.3970.10">
    <property type="entry name" value="BSD domain"/>
    <property type="match status" value="1"/>
</dbReference>
<dbReference type="InterPro" id="IPR035984">
    <property type="entry name" value="Acyl-CoA-binding_sf"/>
</dbReference>
<comment type="caution">
    <text evidence="5">The sequence shown here is derived from an EMBL/GenBank/DDBJ whole genome shotgun (WGS) entry which is preliminary data.</text>
</comment>
<dbReference type="OrthoDB" id="71307at2759"/>
<evidence type="ECO:0000313" key="5">
    <source>
        <dbReference type="EMBL" id="KOO32698.1"/>
    </source>
</evidence>
<evidence type="ECO:0000313" key="6">
    <source>
        <dbReference type="Proteomes" id="UP000037460"/>
    </source>
</evidence>
<dbReference type="GO" id="GO:0006631">
    <property type="term" value="P:fatty acid metabolic process"/>
    <property type="evidence" value="ECO:0007669"/>
    <property type="project" value="TreeGrafter"/>
</dbReference>
<dbReference type="AlphaFoldDB" id="A0A0M0K2T5"/>
<dbReference type="PANTHER" id="PTHR23310:SF77">
    <property type="entry name" value="LD25952P"/>
    <property type="match status" value="1"/>
</dbReference>
<dbReference type="PROSITE" id="PS51228">
    <property type="entry name" value="ACB_2"/>
    <property type="match status" value="1"/>
</dbReference>
<accession>A0A0M0K2T5</accession>
<sequence>MGQTQTIHLPPWVPSTEVEKANEVEFREAILKLSTAAANLISPHPLHQDPEFSFDWVEHRPFAEAAYSGDRRLFVLLPKLVPKRISEEEFWYNYFSHVFAVKRRYELGGGDDDRGASDSGGSAAVSAGSVASGPATANGVAEPEDDIVLAVPASPWPMTKTVSYPEKFHMALKYYSEGPPLPNLSDADRILLEALEQQAKIGECNKPRPGMWDTTEDKARYEAWSRLGSMSKAEAMHLYVQAIEVFDDRWLEWPGLQPAMPAIPTPMVTPIPNGARSTNGGGKLDVAATVGGMRTLRTALERLPDAQLHILRDECDLMAIAIQRLNRVPATR</sequence>
<dbReference type="EMBL" id="JWZX01001703">
    <property type="protein sequence ID" value="KOO32698.1"/>
    <property type="molecule type" value="Genomic_DNA"/>
</dbReference>
<dbReference type="Gene3D" id="1.20.80.10">
    <property type="match status" value="1"/>
</dbReference>
<keyword evidence="1" id="KW-0446">Lipid-binding</keyword>
<dbReference type="InterPro" id="IPR000582">
    <property type="entry name" value="Acyl-CoA-binding_protein"/>
</dbReference>
<reference evidence="6" key="1">
    <citation type="journal article" date="2015" name="PLoS Genet.">
        <title>Genome Sequence and Transcriptome Analyses of Chrysochromulina tobin: Metabolic Tools for Enhanced Algal Fitness in the Prominent Order Prymnesiales (Haptophyceae).</title>
        <authorList>
            <person name="Hovde B.T."/>
            <person name="Deodato C.R."/>
            <person name="Hunsperger H.M."/>
            <person name="Ryken S.A."/>
            <person name="Yost W."/>
            <person name="Jha R.K."/>
            <person name="Patterson J."/>
            <person name="Monnat R.J. Jr."/>
            <person name="Barlow S.B."/>
            <person name="Starkenburg S.R."/>
            <person name="Cattolico R.A."/>
        </authorList>
    </citation>
    <scope>NUCLEOTIDE SEQUENCE</scope>
    <source>
        <strain evidence="6">CCMP291</strain>
    </source>
</reference>
<protein>
    <submittedName>
        <fullName evidence="5">Acyl-CoA binding protein 5, acyl-CoA-binding domain 5</fullName>
    </submittedName>
</protein>
<dbReference type="GO" id="GO:0000062">
    <property type="term" value="F:fatty-acyl-CoA binding"/>
    <property type="evidence" value="ECO:0007669"/>
    <property type="project" value="InterPro"/>
</dbReference>
<evidence type="ECO:0000256" key="1">
    <source>
        <dbReference type="ARBA" id="ARBA00023121"/>
    </source>
</evidence>
<dbReference type="InterPro" id="IPR014352">
    <property type="entry name" value="FERM/acyl-CoA-bd_prot_sf"/>
</dbReference>
<dbReference type="PROSITE" id="PS50858">
    <property type="entry name" value="BSD"/>
    <property type="match status" value="1"/>
</dbReference>
<dbReference type="InterPro" id="IPR035925">
    <property type="entry name" value="BSD_dom_sf"/>
</dbReference>
<dbReference type="Pfam" id="PF03909">
    <property type="entry name" value="BSD"/>
    <property type="match status" value="1"/>
</dbReference>
<name>A0A0M0K2T5_9EUKA</name>
<dbReference type="GO" id="GO:0005737">
    <property type="term" value="C:cytoplasm"/>
    <property type="evidence" value="ECO:0007669"/>
    <property type="project" value="TreeGrafter"/>
</dbReference>
<feature type="compositionally biased region" description="Low complexity" evidence="2">
    <location>
        <begin position="117"/>
        <end position="133"/>
    </location>
</feature>
<dbReference type="PANTHER" id="PTHR23310">
    <property type="entry name" value="ACYL-COA-BINDING PROTEIN, ACBP"/>
    <property type="match status" value="1"/>
</dbReference>
<feature type="region of interest" description="Disordered" evidence="2">
    <location>
        <begin position="112"/>
        <end position="139"/>
    </location>
</feature>
<proteinExistence type="predicted"/>
<feature type="domain" description="ACB" evidence="4">
    <location>
        <begin position="164"/>
        <end position="252"/>
    </location>
</feature>
<dbReference type="SUPFAM" id="SSF140383">
    <property type="entry name" value="BSD domain-like"/>
    <property type="match status" value="1"/>
</dbReference>
<organism evidence="5 6">
    <name type="scientific">Chrysochromulina tobinii</name>
    <dbReference type="NCBI Taxonomy" id="1460289"/>
    <lineage>
        <taxon>Eukaryota</taxon>
        <taxon>Haptista</taxon>
        <taxon>Haptophyta</taxon>
        <taxon>Prymnesiophyceae</taxon>
        <taxon>Prymnesiales</taxon>
        <taxon>Chrysochromulinaceae</taxon>
        <taxon>Chrysochromulina</taxon>
    </lineage>
</organism>
<evidence type="ECO:0000256" key="2">
    <source>
        <dbReference type="SAM" id="MobiDB-lite"/>
    </source>
</evidence>
<evidence type="ECO:0000259" key="4">
    <source>
        <dbReference type="PROSITE" id="PS51228"/>
    </source>
</evidence>
<keyword evidence="6" id="KW-1185">Reference proteome</keyword>
<gene>
    <name evidence="5" type="ORF">Ctob_013077</name>
</gene>